<accession>A0A9P4IH54</accession>
<dbReference type="AlphaFoldDB" id="A0A9P4IH54"/>
<dbReference type="OrthoDB" id="4152607at2759"/>
<feature type="compositionally biased region" description="Acidic residues" evidence="1">
    <location>
        <begin position="608"/>
        <end position="626"/>
    </location>
</feature>
<dbReference type="Proteomes" id="UP000799772">
    <property type="component" value="Unassembled WGS sequence"/>
</dbReference>
<dbReference type="EMBL" id="ML978127">
    <property type="protein sequence ID" value="KAF2098387.1"/>
    <property type="molecule type" value="Genomic_DNA"/>
</dbReference>
<sequence>MSTLTPDSTTEMVRSDPQHARLIKKQCVEAEKRRKQAEQRRKYQENKRRKEQERLTSRRRDILRHGRVNKEAARSHIEAWKEHEADEEEKARARAAKDNRIYQQPDPKKYASEMQLLLDSPSMLLRQLENDLKAHSERCWPFLLRAVSRDKVRGSFNKATKGHTSLDLFQPSADNQLGQDCHGSIFDMTVGEVLTMVGHHLLWKDRNPDEFLSFSISMLFVIEHALGRSRKDQFGCFIMMMEPKKATTTATRTSTAGRPAPFYGALELLEVYGVRKWEGWGNEDRGGLHPRKFTHEWLLHGNARYTPDNESLLTLDELKAKGLFRIYPEFAIPRRSHSTNLYERLVALRRVLFDGEGPQYLGIDEIEWAADVARGFVQGSGDGDVEDSPAKAPLHAVLMLIGLRKRPQGSQLLIGWIRANYTVGAYDLEKYLHPHMHQIADNLPEVEQYLNLVRDACTALNTNMIPDTILDSGSTIGTAGMFLEEDQRLFKEPRLYFKDDVLWAEKEARKKRHNKGPTLSLSQKVMHGMNANGQAPTDHQVLEPEDRTMEHMGLVGEVEGEDGMGQDANDDAENEEEVDIEKELAEVFAEIPTAEEDILDFATADDGHFEEEEEAEMDDEMDDVNSDDQTPLKRGRRSSSIELVATKRQKF</sequence>
<feature type="compositionally biased region" description="Polar residues" evidence="1">
    <location>
        <begin position="1"/>
        <end position="12"/>
    </location>
</feature>
<feature type="region of interest" description="Disordered" evidence="1">
    <location>
        <begin position="605"/>
        <end position="640"/>
    </location>
</feature>
<proteinExistence type="predicted"/>
<name>A0A9P4IH54_9PEZI</name>
<evidence type="ECO:0000256" key="1">
    <source>
        <dbReference type="SAM" id="MobiDB-lite"/>
    </source>
</evidence>
<comment type="caution">
    <text evidence="2">The sequence shown here is derived from an EMBL/GenBank/DDBJ whole genome shotgun (WGS) entry which is preliminary data.</text>
</comment>
<reference evidence="2" key="1">
    <citation type="journal article" date="2020" name="Stud. Mycol.">
        <title>101 Dothideomycetes genomes: a test case for predicting lifestyles and emergence of pathogens.</title>
        <authorList>
            <person name="Haridas S."/>
            <person name="Albert R."/>
            <person name="Binder M."/>
            <person name="Bloem J."/>
            <person name="Labutti K."/>
            <person name="Salamov A."/>
            <person name="Andreopoulos B."/>
            <person name="Baker S."/>
            <person name="Barry K."/>
            <person name="Bills G."/>
            <person name="Bluhm B."/>
            <person name="Cannon C."/>
            <person name="Castanera R."/>
            <person name="Culley D."/>
            <person name="Daum C."/>
            <person name="Ezra D."/>
            <person name="Gonzalez J."/>
            <person name="Henrissat B."/>
            <person name="Kuo A."/>
            <person name="Liang C."/>
            <person name="Lipzen A."/>
            <person name="Lutzoni F."/>
            <person name="Magnuson J."/>
            <person name="Mondo S."/>
            <person name="Nolan M."/>
            <person name="Ohm R."/>
            <person name="Pangilinan J."/>
            <person name="Park H.-J."/>
            <person name="Ramirez L."/>
            <person name="Alfaro M."/>
            <person name="Sun H."/>
            <person name="Tritt A."/>
            <person name="Yoshinaga Y."/>
            <person name="Zwiers L.-H."/>
            <person name="Turgeon B."/>
            <person name="Goodwin S."/>
            <person name="Spatafora J."/>
            <person name="Crous P."/>
            <person name="Grigoriev I."/>
        </authorList>
    </citation>
    <scope>NUCLEOTIDE SEQUENCE</scope>
    <source>
        <strain evidence="2">CBS 133067</strain>
    </source>
</reference>
<feature type="compositionally biased region" description="Basic and acidic residues" evidence="1">
    <location>
        <begin position="26"/>
        <end position="103"/>
    </location>
</feature>
<gene>
    <name evidence="2" type="ORF">NA57DRAFT_57542</name>
</gene>
<protein>
    <submittedName>
        <fullName evidence="2">Uncharacterized protein</fullName>
    </submittedName>
</protein>
<feature type="region of interest" description="Disordered" evidence="1">
    <location>
        <begin position="1"/>
        <end position="103"/>
    </location>
</feature>
<organism evidence="2 3">
    <name type="scientific">Rhizodiscina lignyota</name>
    <dbReference type="NCBI Taxonomy" id="1504668"/>
    <lineage>
        <taxon>Eukaryota</taxon>
        <taxon>Fungi</taxon>
        <taxon>Dikarya</taxon>
        <taxon>Ascomycota</taxon>
        <taxon>Pezizomycotina</taxon>
        <taxon>Dothideomycetes</taxon>
        <taxon>Pleosporomycetidae</taxon>
        <taxon>Aulographales</taxon>
        <taxon>Rhizodiscinaceae</taxon>
        <taxon>Rhizodiscina</taxon>
    </lineage>
</organism>
<evidence type="ECO:0000313" key="2">
    <source>
        <dbReference type="EMBL" id="KAF2098387.1"/>
    </source>
</evidence>
<keyword evidence="3" id="KW-1185">Reference proteome</keyword>
<evidence type="ECO:0000313" key="3">
    <source>
        <dbReference type="Proteomes" id="UP000799772"/>
    </source>
</evidence>